<proteinExistence type="predicted"/>
<dbReference type="EMBL" id="QHKO01000001">
    <property type="protein sequence ID" value="RAL24831.1"/>
    <property type="molecule type" value="Genomic_DNA"/>
</dbReference>
<evidence type="ECO:0000256" key="1">
    <source>
        <dbReference type="SAM" id="SignalP"/>
    </source>
</evidence>
<comment type="caution">
    <text evidence="2">The sequence shown here is derived from an EMBL/GenBank/DDBJ whole genome shotgun (WGS) entry which is preliminary data.</text>
</comment>
<reference evidence="2 3" key="1">
    <citation type="submission" date="2018-05" db="EMBL/GenBank/DDBJ databases">
        <title>Lujinxingia marina gen. nov. sp. nov., a new facultative anaerobic member of the class Deltaproteobacteria, and proposal of Lujinxingaceae fam. nov.</title>
        <authorList>
            <person name="Li C.-M."/>
        </authorList>
    </citation>
    <scope>NUCLEOTIDE SEQUENCE [LARGE SCALE GENOMIC DNA]</scope>
    <source>
        <strain evidence="2 3">B210</strain>
    </source>
</reference>
<evidence type="ECO:0000313" key="2">
    <source>
        <dbReference type="EMBL" id="RAL24831.1"/>
    </source>
</evidence>
<evidence type="ECO:0000313" key="3">
    <source>
        <dbReference type="Proteomes" id="UP000249169"/>
    </source>
</evidence>
<keyword evidence="3" id="KW-1185">Reference proteome</keyword>
<feature type="chain" id="PRO_5016405707" description="Lipoprotein" evidence="1">
    <location>
        <begin position="24"/>
        <end position="417"/>
    </location>
</feature>
<dbReference type="InterPro" id="IPR011047">
    <property type="entry name" value="Quinoprotein_ADH-like_sf"/>
</dbReference>
<evidence type="ECO:0008006" key="4">
    <source>
        <dbReference type="Google" id="ProtNLM"/>
    </source>
</evidence>
<name>A0A328CCC0_9DELT</name>
<protein>
    <recommendedName>
        <fullName evidence="4">Lipoprotein</fullName>
    </recommendedName>
</protein>
<dbReference type="NCBIfam" id="NF040673">
    <property type="entry name" value="PLuB_PQQ_rpt"/>
    <property type="match status" value="1"/>
</dbReference>
<dbReference type="OrthoDB" id="5518601at2"/>
<dbReference type="AlphaFoldDB" id="A0A328CCC0"/>
<feature type="signal peptide" evidence="1">
    <location>
        <begin position="1"/>
        <end position="23"/>
    </location>
</feature>
<accession>A0A328CCC0</accession>
<dbReference type="RefSeq" id="WP_111728003.1">
    <property type="nucleotide sequence ID" value="NZ_QHKO01000001.1"/>
</dbReference>
<dbReference type="Proteomes" id="UP000249169">
    <property type="component" value="Unassembled WGS sequence"/>
</dbReference>
<keyword evidence="1" id="KW-0732">Signal</keyword>
<organism evidence="2 3">
    <name type="scientific">Lujinxingia litoralis</name>
    <dbReference type="NCBI Taxonomy" id="2211119"/>
    <lineage>
        <taxon>Bacteria</taxon>
        <taxon>Deltaproteobacteria</taxon>
        <taxon>Bradymonadales</taxon>
        <taxon>Lujinxingiaceae</taxon>
        <taxon>Lujinxingia</taxon>
    </lineage>
</organism>
<dbReference type="SUPFAM" id="SSF50998">
    <property type="entry name" value="Quinoprotein alcohol dehydrogenase-like"/>
    <property type="match status" value="1"/>
</dbReference>
<sequence>MNLSTRHLALAALTLLCAGPLSACQNNASPELAEKSAAGEVQAAADTPVGVAWAPPEVIDLRQPEGLPMQAISIGKPTIYPRCHELFEPEGNPGAWPVEADQAHPALFGCEPEAWLELADPELRLVAYALPRPETGSATDLRLSAYNGAGELLWHRTLSRQHQGKNFNANFRGSFLTRVDGRFICAGTRWQGGTQALCAHQDSGEPIFEGTMNFWSGIAPVGVGAALVGVDINGITLRYPFSGVEMRHRKLEGRGGRTAFYAHTSTHVFFVPGEGDPVLSAWNLETLQLDWQLPLPGRPQPRSGETFEDLGLLVFKLDEHLYALETATGKQRLNLAVGPDNPSLASSAQELLVMVRRSDAPPMVASLNPADASANWAALGPLGSLALSAEGPRIFTRSVRAVREITPADGAQAGAHD</sequence>
<gene>
    <name evidence="2" type="ORF">DL240_01060</name>
</gene>